<name>A0A9N7YCE9_PLEPL</name>
<dbReference type="EMBL" id="CADEAL010000502">
    <property type="protein sequence ID" value="CAB1421097.1"/>
    <property type="molecule type" value="Genomic_DNA"/>
</dbReference>
<evidence type="ECO:0000313" key="1">
    <source>
        <dbReference type="EMBL" id="CAB1421097.1"/>
    </source>
</evidence>
<organism evidence="1 2">
    <name type="scientific">Pleuronectes platessa</name>
    <name type="common">European plaice</name>
    <dbReference type="NCBI Taxonomy" id="8262"/>
    <lineage>
        <taxon>Eukaryota</taxon>
        <taxon>Metazoa</taxon>
        <taxon>Chordata</taxon>
        <taxon>Craniata</taxon>
        <taxon>Vertebrata</taxon>
        <taxon>Euteleostomi</taxon>
        <taxon>Actinopterygii</taxon>
        <taxon>Neopterygii</taxon>
        <taxon>Teleostei</taxon>
        <taxon>Neoteleostei</taxon>
        <taxon>Acanthomorphata</taxon>
        <taxon>Carangaria</taxon>
        <taxon>Pleuronectiformes</taxon>
        <taxon>Pleuronectoidei</taxon>
        <taxon>Pleuronectidae</taxon>
        <taxon>Pleuronectes</taxon>
    </lineage>
</organism>
<dbReference type="Proteomes" id="UP001153269">
    <property type="component" value="Unassembled WGS sequence"/>
</dbReference>
<accession>A0A9N7YCE9</accession>
<keyword evidence="2" id="KW-1185">Reference proteome</keyword>
<proteinExistence type="predicted"/>
<reference evidence="1" key="1">
    <citation type="submission" date="2020-03" db="EMBL/GenBank/DDBJ databases">
        <authorList>
            <person name="Weist P."/>
        </authorList>
    </citation>
    <scope>NUCLEOTIDE SEQUENCE</scope>
</reference>
<sequence>MEVGGFMTDNGHMGAIQALVWDRCDIKNMWGRIPSERNACWEFDERRNSGTRDKGNKHRKLVVQRQQEFETERRVCGSEEAREASCWRHVFMLLLASLLQRVHNQDDCFTSHEQQRGGVGGVGGSVCDGVLSPGTHIPGNVARRQVPIVFRFRGDGREEQRTHPHTAASSCLSSLSLSFS</sequence>
<protein>
    <submittedName>
        <fullName evidence="1">Uncharacterized protein</fullName>
    </submittedName>
</protein>
<comment type="caution">
    <text evidence="1">The sequence shown here is derived from an EMBL/GenBank/DDBJ whole genome shotgun (WGS) entry which is preliminary data.</text>
</comment>
<dbReference type="AlphaFoldDB" id="A0A9N7YCE9"/>
<gene>
    <name evidence="1" type="ORF">PLEPLA_LOCUS8978</name>
</gene>
<evidence type="ECO:0000313" key="2">
    <source>
        <dbReference type="Proteomes" id="UP001153269"/>
    </source>
</evidence>